<evidence type="ECO:0000313" key="3">
    <source>
        <dbReference type="Proteomes" id="UP001283361"/>
    </source>
</evidence>
<accession>A0AAE1DXY7</accession>
<evidence type="ECO:0000313" key="2">
    <source>
        <dbReference type="EMBL" id="KAK3786435.1"/>
    </source>
</evidence>
<protein>
    <submittedName>
        <fullName evidence="2">Uncharacterized protein</fullName>
    </submittedName>
</protein>
<dbReference type="AlphaFoldDB" id="A0AAE1DXY7"/>
<sequence>MGGDVLAGKIVALTRRRQEQIMRWKCMHCQHSYLLKHPGLANKPSESRGAQKQRELSTAQSRERKPRYTDLFYDDPVQLTAQLYFLFFQ</sequence>
<feature type="region of interest" description="Disordered" evidence="1">
    <location>
        <begin position="40"/>
        <end position="63"/>
    </location>
</feature>
<dbReference type="EMBL" id="JAWDGP010001967">
    <property type="protein sequence ID" value="KAK3786435.1"/>
    <property type="molecule type" value="Genomic_DNA"/>
</dbReference>
<comment type="caution">
    <text evidence="2">The sequence shown here is derived from an EMBL/GenBank/DDBJ whole genome shotgun (WGS) entry which is preliminary data.</text>
</comment>
<gene>
    <name evidence="2" type="ORF">RRG08_012424</name>
</gene>
<dbReference type="Proteomes" id="UP001283361">
    <property type="component" value="Unassembled WGS sequence"/>
</dbReference>
<keyword evidence="3" id="KW-1185">Reference proteome</keyword>
<name>A0AAE1DXY7_9GAST</name>
<evidence type="ECO:0000256" key="1">
    <source>
        <dbReference type="SAM" id="MobiDB-lite"/>
    </source>
</evidence>
<organism evidence="2 3">
    <name type="scientific">Elysia crispata</name>
    <name type="common">lettuce slug</name>
    <dbReference type="NCBI Taxonomy" id="231223"/>
    <lineage>
        <taxon>Eukaryota</taxon>
        <taxon>Metazoa</taxon>
        <taxon>Spiralia</taxon>
        <taxon>Lophotrochozoa</taxon>
        <taxon>Mollusca</taxon>
        <taxon>Gastropoda</taxon>
        <taxon>Heterobranchia</taxon>
        <taxon>Euthyneura</taxon>
        <taxon>Panpulmonata</taxon>
        <taxon>Sacoglossa</taxon>
        <taxon>Placobranchoidea</taxon>
        <taxon>Plakobranchidae</taxon>
        <taxon>Elysia</taxon>
    </lineage>
</organism>
<reference evidence="2" key="1">
    <citation type="journal article" date="2023" name="G3 (Bethesda)">
        <title>A reference genome for the long-term kleptoplast-retaining sea slug Elysia crispata morphotype clarki.</title>
        <authorList>
            <person name="Eastman K.E."/>
            <person name="Pendleton A.L."/>
            <person name="Shaikh M.A."/>
            <person name="Suttiyut T."/>
            <person name="Ogas R."/>
            <person name="Tomko P."/>
            <person name="Gavelis G."/>
            <person name="Widhalm J.R."/>
            <person name="Wisecaver J.H."/>
        </authorList>
    </citation>
    <scope>NUCLEOTIDE SEQUENCE</scope>
    <source>
        <strain evidence="2">ECLA1</strain>
    </source>
</reference>
<proteinExistence type="predicted"/>